<organism evidence="3 4">
    <name type="scientific">Stegodyphus mimosarum</name>
    <name type="common">African social velvet spider</name>
    <dbReference type="NCBI Taxonomy" id="407821"/>
    <lineage>
        <taxon>Eukaryota</taxon>
        <taxon>Metazoa</taxon>
        <taxon>Ecdysozoa</taxon>
        <taxon>Arthropoda</taxon>
        <taxon>Chelicerata</taxon>
        <taxon>Arachnida</taxon>
        <taxon>Araneae</taxon>
        <taxon>Araneomorphae</taxon>
        <taxon>Entelegynae</taxon>
        <taxon>Eresoidea</taxon>
        <taxon>Eresidae</taxon>
        <taxon>Stegodyphus</taxon>
    </lineage>
</organism>
<proteinExistence type="predicted"/>
<dbReference type="SUPFAM" id="SSF57414">
    <property type="entry name" value="Hairpin loop containing domain-like"/>
    <property type="match status" value="1"/>
</dbReference>
<dbReference type="Gene3D" id="3.50.4.10">
    <property type="entry name" value="Hepatocyte Growth Factor"/>
    <property type="match status" value="1"/>
</dbReference>
<evidence type="ECO:0000313" key="3">
    <source>
        <dbReference type="EMBL" id="KFM58602.1"/>
    </source>
</evidence>
<accession>A0A087T0G3</accession>
<dbReference type="InterPro" id="IPR052774">
    <property type="entry name" value="Celegans_DevNeuronal_Protein"/>
</dbReference>
<dbReference type="InterPro" id="IPR001507">
    <property type="entry name" value="ZP_dom"/>
</dbReference>
<protein>
    <recommendedName>
        <fullName evidence="5">Apple domain-containing protein</fullName>
    </recommendedName>
</protein>
<dbReference type="PANTHER" id="PTHR47327:SF2">
    <property type="entry name" value="FI18240P1-RELATED"/>
    <property type="match status" value="1"/>
</dbReference>
<gene>
    <name evidence="3" type="ORF">X975_10860</name>
</gene>
<name>A0A087T0G3_STEMI</name>
<dbReference type="PROSITE" id="PS50948">
    <property type="entry name" value="PAN"/>
    <property type="match status" value="1"/>
</dbReference>
<dbReference type="EMBL" id="KK112812">
    <property type="protein sequence ID" value="KFM58602.1"/>
    <property type="molecule type" value="Genomic_DNA"/>
</dbReference>
<dbReference type="PANTHER" id="PTHR47327">
    <property type="entry name" value="FI18240P1-RELATED"/>
    <property type="match status" value="1"/>
</dbReference>
<reference evidence="3 4" key="1">
    <citation type="submission" date="2013-11" db="EMBL/GenBank/DDBJ databases">
        <title>Genome sequencing of Stegodyphus mimosarum.</title>
        <authorList>
            <person name="Bechsgaard J."/>
        </authorList>
    </citation>
    <scope>NUCLEOTIDE SEQUENCE [LARGE SCALE GENOMIC DNA]</scope>
</reference>
<dbReference type="CDD" id="cd01099">
    <property type="entry name" value="PAN_AP_HGF"/>
    <property type="match status" value="1"/>
</dbReference>
<dbReference type="STRING" id="407821.A0A087T0G3"/>
<dbReference type="Pfam" id="PF00024">
    <property type="entry name" value="PAN_1"/>
    <property type="match status" value="1"/>
</dbReference>
<keyword evidence="4" id="KW-1185">Reference proteome</keyword>
<sequence length="265" mass="29436">MFHQQRGRTLVQRGHVHVQGSVSTREDCETACVHHTDFTCRSFEFDPSSKLCLLSPDDSHSISEESSTPSSAQGRYFFERGSCIEVRMHCEATSMTAIVKVITPFRGRLYAFGHPYECYEVSVRANGEVALTMPLHGRTCGTKNLGNGTFVNSVVVQHHPFVLRSTDRRIDVACDYEEVQRKLRGGKQVLEGDLQSLTQVITGLAATPPVRLRVLNASGYDVRGVELGEQLYLKVEMLDEAVFGIFGSELFARSGKGTETVMLID</sequence>
<dbReference type="GO" id="GO:0009653">
    <property type="term" value="P:anatomical structure morphogenesis"/>
    <property type="evidence" value="ECO:0007669"/>
    <property type="project" value="TreeGrafter"/>
</dbReference>
<feature type="domain" description="Apple" evidence="1">
    <location>
        <begin position="1"/>
        <end position="83"/>
    </location>
</feature>
<dbReference type="AlphaFoldDB" id="A0A087T0G3"/>
<dbReference type="OrthoDB" id="6430118at2759"/>
<dbReference type="InterPro" id="IPR003609">
    <property type="entry name" value="Pan_app"/>
</dbReference>
<feature type="non-terminal residue" evidence="3">
    <location>
        <position position="265"/>
    </location>
</feature>
<evidence type="ECO:0008006" key="5">
    <source>
        <dbReference type="Google" id="ProtNLM"/>
    </source>
</evidence>
<dbReference type="Proteomes" id="UP000054359">
    <property type="component" value="Unassembled WGS sequence"/>
</dbReference>
<evidence type="ECO:0000259" key="1">
    <source>
        <dbReference type="PROSITE" id="PS50948"/>
    </source>
</evidence>
<evidence type="ECO:0000259" key="2">
    <source>
        <dbReference type="PROSITE" id="PS51034"/>
    </source>
</evidence>
<dbReference type="SMART" id="SM00473">
    <property type="entry name" value="PAN_AP"/>
    <property type="match status" value="1"/>
</dbReference>
<evidence type="ECO:0000313" key="4">
    <source>
        <dbReference type="Proteomes" id="UP000054359"/>
    </source>
</evidence>
<feature type="domain" description="ZP" evidence="2">
    <location>
        <begin position="89"/>
        <end position="265"/>
    </location>
</feature>
<dbReference type="PROSITE" id="PS51034">
    <property type="entry name" value="ZP_2"/>
    <property type="match status" value="1"/>
</dbReference>